<dbReference type="EMBL" id="FNIB01000015">
    <property type="protein sequence ID" value="SDO32929.1"/>
    <property type="molecule type" value="Genomic_DNA"/>
</dbReference>
<keyword evidence="1" id="KW-0812">Transmembrane</keyword>
<dbReference type="GO" id="GO:0016020">
    <property type="term" value="C:membrane"/>
    <property type="evidence" value="ECO:0007669"/>
    <property type="project" value="InterPro"/>
</dbReference>
<sequence length="304" mass="33574">MSAAPHNRWGQLVWVVPAAIVFLAAAVLAAKALRDAPAIASFIAQYPGQTELPAGAPVGLPWWLGWQHFLNMLFLLLIIRSGLEVRNTKRPAAYWIRGSAGLIRTKGTPNRISLSLWFHLSIDALWVLNGIVFYVIVFATGHWMRIIPVSWDVFPNAVSVGIQYLSLNWPTENGWVNYNALQLLSYFMIVFIAAPLAIITGLRMSPAWPKGTKRLNAIYPVQAARAIHFPLMLVFVAFIITHVALVMATGALRNLNHMYASREDGTWWGFGIFAASVVVMTGAWFAASPIVLRAIAARTGSVTR</sequence>
<protein>
    <submittedName>
        <fullName evidence="2">Cytochrome b561</fullName>
    </submittedName>
</protein>
<dbReference type="AlphaFoldDB" id="A0A4R8UZH9"/>
<proteinExistence type="predicted"/>
<evidence type="ECO:0000256" key="1">
    <source>
        <dbReference type="SAM" id="Phobius"/>
    </source>
</evidence>
<dbReference type="SUPFAM" id="SSF81342">
    <property type="entry name" value="Transmembrane di-heme cytochromes"/>
    <property type="match status" value="1"/>
</dbReference>
<dbReference type="Proteomes" id="UP000199639">
    <property type="component" value="Unassembled WGS sequence"/>
</dbReference>
<keyword evidence="1" id="KW-1133">Transmembrane helix</keyword>
<name>A0A4R8UZH9_9MICO</name>
<dbReference type="Gene3D" id="1.20.950.20">
    <property type="entry name" value="Transmembrane di-heme cytochromes, Chain C"/>
    <property type="match status" value="1"/>
</dbReference>
<reference evidence="3 5" key="2">
    <citation type="submission" date="2019-03" db="EMBL/GenBank/DDBJ databases">
        <title>Genomics of glacier-inhabiting Cryobacterium strains.</title>
        <authorList>
            <person name="Liu Q."/>
            <person name="Xin Y.-H."/>
        </authorList>
    </citation>
    <scope>NUCLEOTIDE SEQUENCE [LARGE SCALE GENOMIC DNA]</scope>
    <source>
        <strain evidence="3 5">Hh8</strain>
    </source>
</reference>
<feature type="transmembrane region" description="Helical" evidence="1">
    <location>
        <begin position="267"/>
        <end position="292"/>
    </location>
</feature>
<organism evidence="2 4">
    <name type="scientific">Cryobacterium flavum</name>
    <dbReference type="NCBI Taxonomy" id="1424659"/>
    <lineage>
        <taxon>Bacteria</taxon>
        <taxon>Bacillati</taxon>
        <taxon>Actinomycetota</taxon>
        <taxon>Actinomycetes</taxon>
        <taxon>Micrococcales</taxon>
        <taxon>Microbacteriaceae</taxon>
        <taxon>Cryobacterium</taxon>
    </lineage>
</organism>
<feature type="transmembrane region" description="Helical" evidence="1">
    <location>
        <begin position="226"/>
        <end position="247"/>
    </location>
</feature>
<dbReference type="InterPro" id="IPR016174">
    <property type="entry name" value="Di-haem_cyt_TM"/>
</dbReference>
<feature type="transmembrane region" description="Helical" evidence="1">
    <location>
        <begin position="12"/>
        <end position="33"/>
    </location>
</feature>
<gene>
    <name evidence="3" type="ORF">E3O21_17055</name>
    <name evidence="2" type="ORF">SAMN05216368_11538</name>
</gene>
<dbReference type="STRING" id="1424659.SAMN05216368_11538"/>
<evidence type="ECO:0000313" key="4">
    <source>
        <dbReference type="Proteomes" id="UP000199639"/>
    </source>
</evidence>
<dbReference type="GO" id="GO:0022904">
    <property type="term" value="P:respiratory electron transport chain"/>
    <property type="evidence" value="ECO:0007669"/>
    <property type="project" value="InterPro"/>
</dbReference>
<dbReference type="Proteomes" id="UP000298252">
    <property type="component" value="Unassembled WGS sequence"/>
</dbReference>
<feature type="transmembrane region" description="Helical" evidence="1">
    <location>
        <begin position="60"/>
        <end position="79"/>
    </location>
</feature>
<keyword evidence="1" id="KW-0472">Membrane</keyword>
<keyword evidence="5" id="KW-1185">Reference proteome</keyword>
<evidence type="ECO:0000313" key="2">
    <source>
        <dbReference type="EMBL" id="SDO32929.1"/>
    </source>
</evidence>
<dbReference type="EMBL" id="SOFD01000040">
    <property type="protein sequence ID" value="TFB73608.1"/>
    <property type="molecule type" value="Genomic_DNA"/>
</dbReference>
<evidence type="ECO:0000313" key="3">
    <source>
        <dbReference type="EMBL" id="TFB73608.1"/>
    </source>
</evidence>
<feature type="transmembrane region" description="Helical" evidence="1">
    <location>
        <begin position="116"/>
        <end position="139"/>
    </location>
</feature>
<feature type="transmembrane region" description="Helical" evidence="1">
    <location>
        <begin position="183"/>
        <end position="205"/>
    </location>
</feature>
<evidence type="ECO:0000313" key="5">
    <source>
        <dbReference type="Proteomes" id="UP000298252"/>
    </source>
</evidence>
<accession>A0A4R8UZH9</accession>
<reference evidence="2 4" key="1">
    <citation type="submission" date="2016-10" db="EMBL/GenBank/DDBJ databases">
        <authorList>
            <person name="Varghese N."/>
            <person name="Submissions S."/>
        </authorList>
    </citation>
    <scope>NUCLEOTIDE SEQUENCE [LARGE SCALE GENOMIC DNA]</scope>
    <source>
        <strain evidence="2 4">CGMCC 1.11215</strain>
    </source>
</reference>